<organism evidence="2 3">
    <name type="scientific">Aegilops tauschii subsp. strangulata</name>
    <name type="common">Goatgrass</name>
    <dbReference type="NCBI Taxonomy" id="200361"/>
    <lineage>
        <taxon>Eukaryota</taxon>
        <taxon>Viridiplantae</taxon>
        <taxon>Streptophyta</taxon>
        <taxon>Embryophyta</taxon>
        <taxon>Tracheophyta</taxon>
        <taxon>Spermatophyta</taxon>
        <taxon>Magnoliopsida</taxon>
        <taxon>Liliopsida</taxon>
        <taxon>Poales</taxon>
        <taxon>Poaceae</taxon>
        <taxon>BOP clade</taxon>
        <taxon>Pooideae</taxon>
        <taxon>Triticodae</taxon>
        <taxon>Triticeae</taxon>
        <taxon>Triticinae</taxon>
        <taxon>Aegilops</taxon>
    </lineage>
</organism>
<dbReference type="EnsemblPlants" id="AET3Gv20174700.1">
    <property type="protein sequence ID" value="AET3Gv20174700.1"/>
    <property type="gene ID" value="AET3Gv20174700"/>
</dbReference>
<reference evidence="2" key="3">
    <citation type="journal article" date="2017" name="Nature">
        <title>Genome sequence of the progenitor of the wheat D genome Aegilops tauschii.</title>
        <authorList>
            <person name="Luo M.C."/>
            <person name="Gu Y.Q."/>
            <person name="Puiu D."/>
            <person name="Wang H."/>
            <person name="Twardziok S.O."/>
            <person name="Deal K.R."/>
            <person name="Huo N."/>
            <person name="Zhu T."/>
            <person name="Wang L."/>
            <person name="Wang Y."/>
            <person name="McGuire P.E."/>
            <person name="Liu S."/>
            <person name="Long H."/>
            <person name="Ramasamy R.K."/>
            <person name="Rodriguez J.C."/>
            <person name="Van S.L."/>
            <person name="Yuan L."/>
            <person name="Wang Z."/>
            <person name="Xia Z."/>
            <person name="Xiao L."/>
            <person name="Anderson O.D."/>
            <person name="Ouyang S."/>
            <person name="Liang Y."/>
            <person name="Zimin A.V."/>
            <person name="Pertea G."/>
            <person name="Qi P."/>
            <person name="Bennetzen J.L."/>
            <person name="Dai X."/>
            <person name="Dawson M.W."/>
            <person name="Muller H.G."/>
            <person name="Kugler K."/>
            <person name="Rivarola-Duarte L."/>
            <person name="Spannagl M."/>
            <person name="Mayer K.F.X."/>
            <person name="Lu F.H."/>
            <person name="Bevan M.W."/>
            <person name="Leroy P."/>
            <person name="Li P."/>
            <person name="You F.M."/>
            <person name="Sun Q."/>
            <person name="Liu Z."/>
            <person name="Lyons E."/>
            <person name="Wicker T."/>
            <person name="Salzberg S.L."/>
            <person name="Devos K.M."/>
            <person name="Dvorak J."/>
        </authorList>
    </citation>
    <scope>NUCLEOTIDE SEQUENCE [LARGE SCALE GENOMIC DNA]</scope>
    <source>
        <strain evidence="2">cv. AL8/78</strain>
    </source>
</reference>
<dbReference type="PANTHER" id="PTHR33110">
    <property type="entry name" value="F-BOX/KELCH-REPEAT PROTEIN-RELATED"/>
    <property type="match status" value="1"/>
</dbReference>
<keyword evidence="3" id="KW-1185">Reference proteome</keyword>
<dbReference type="Gramene" id="AET3Gv20174700.1">
    <property type="protein sequence ID" value="AET3Gv20174700.1"/>
    <property type="gene ID" value="AET3Gv20174700"/>
</dbReference>
<accession>A0A453E091</accession>
<feature type="domain" description="KIB1-4 beta-propeller" evidence="1">
    <location>
        <begin position="23"/>
        <end position="226"/>
    </location>
</feature>
<reference evidence="2" key="5">
    <citation type="journal article" date="2021" name="G3 (Bethesda)">
        <title>Aegilops tauschii genome assembly Aet v5.0 features greater sequence contiguity and improved annotation.</title>
        <authorList>
            <person name="Wang L."/>
            <person name="Zhu T."/>
            <person name="Rodriguez J.C."/>
            <person name="Deal K.R."/>
            <person name="Dubcovsky J."/>
            <person name="McGuire P.E."/>
            <person name="Lux T."/>
            <person name="Spannagl M."/>
            <person name="Mayer K.F.X."/>
            <person name="Baldrich P."/>
            <person name="Meyers B.C."/>
            <person name="Huo N."/>
            <person name="Gu Y.Q."/>
            <person name="Zhou H."/>
            <person name="Devos K.M."/>
            <person name="Bennetzen J.L."/>
            <person name="Unver T."/>
            <person name="Budak H."/>
            <person name="Gulick P.J."/>
            <person name="Galiba G."/>
            <person name="Kalapos B."/>
            <person name="Nelson D.R."/>
            <person name="Li P."/>
            <person name="You F.M."/>
            <person name="Luo M.C."/>
            <person name="Dvorak J."/>
        </authorList>
    </citation>
    <scope>NUCLEOTIDE SEQUENCE [LARGE SCALE GENOMIC DNA]</scope>
    <source>
        <strain evidence="2">cv. AL8/78</strain>
    </source>
</reference>
<reference evidence="2" key="4">
    <citation type="submission" date="2019-03" db="UniProtKB">
        <authorList>
            <consortium name="EnsemblPlants"/>
        </authorList>
    </citation>
    <scope>IDENTIFICATION</scope>
</reference>
<evidence type="ECO:0000259" key="1">
    <source>
        <dbReference type="Pfam" id="PF03478"/>
    </source>
</evidence>
<name>A0A453E091_AEGTS</name>
<dbReference type="Pfam" id="PF03478">
    <property type="entry name" value="Beta-prop_KIB1-4"/>
    <property type="match status" value="1"/>
</dbReference>
<dbReference type="PANTHER" id="PTHR33110:SF78">
    <property type="entry name" value="OS06G0148900 PROTEIN"/>
    <property type="match status" value="1"/>
</dbReference>
<reference evidence="3" key="1">
    <citation type="journal article" date="2014" name="Science">
        <title>Ancient hybridizations among the ancestral genomes of bread wheat.</title>
        <authorList>
            <consortium name="International Wheat Genome Sequencing Consortium,"/>
            <person name="Marcussen T."/>
            <person name="Sandve S.R."/>
            <person name="Heier L."/>
            <person name="Spannagl M."/>
            <person name="Pfeifer M."/>
            <person name="Jakobsen K.S."/>
            <person name="Wulff B.B."/>
            <person name="Steuernagel B."/>
            <person name="Mayer K.F."/>
            <person name="Olsen O.A."/>
        </authorList>
    </citation>
    <scope>NUCLEOTIDE SEQUENCE [LARGE SCALE GENOMIC DNA]</scope>
    <source>
        <strain evidence="3">cv. AL8/78</strain>
    </source>
</reference>
<dbReference type="InterPro" id="IPR005174">
    <property type="entry name" value="KIB1-4_b-propeller"/>
</dbReference>
<protein>
    <recommendedName>
        <fullName evidence="1">KIB1-4 beta-propeller domain-containing protein</fullName>
    </recommendedName>
</protein>
<dbReference type="Proteomes" id="UP000015105">
    <property type="component" value="Chromosome 3D"/>
</dbReference>
<evidence type="ECO:0000313" key="2">
    <source>
        <dbReference type="EnsemblPlants" id="AET3Gv20174700.1"/>
    </source>
</evidence>
<dbReference type="AlphaFoldDB" id="A0A453E091"/>
<proteinExistence type="predicted"/>
<evidence type="ECO:0000313" key="3">
    <source>
        <dbReference type="Proteomes" id="UP000015105"/>
    </source>
</evidence>
<sequence length="257" mass="28610">RDATAPRCINLNTGPGVLVDTDNIRKVVVMSDHVVAVRTGHRMYLKDVIISICRPQSLTVEWRWSPPQDTYSSVLDMALFQGKLYVLTRNHFNVHPLRLYAMDIVGDNHVRVQCMLTTPKDGADAWYKTGTPCHYLVASGDRLLMAKQKRTGIEVFEAAGLSSGQGSWRKVHTLMGRALFLSEGCSESLPAGGNQHAGAQEDCIYFMSERVAYDGRTRECRSGVYDMRDGTVSPLPFETTAAREGPFTATWFFPADT</sequence>
<reference evidence="3" key="2">
    <citation type="journal article" date="2017" name="Nat. Plants">
        <title>The Aegilops tauschii genome reveals multiple impacts of transposons.</title>
        <authorList>
            <person name="Zhao G."/>
            <person name="Zou C."/>
            <person name="Li K."/>
            <person name="Wang K."/>
            <person name="Li T."/>
            <person name="Gao L."/>
            <person name="Zhang X."/>
            <person name="Wang H."/>
            <person name="Yang Z."/>
            <person name="Liu X."/>
            <person name="Jiang W."/>
            <person name="Mao L."/>
            <person name="Kong X."/>
            <person name="Jiao Y."/>
            <person name="Jia J."/>
        </authorList>
    </citation>
    <scope>NUCLEOTIDE SEQUENCE [LARGE SCALE GENOMIC DNA]</scope>
    <source>
        <strain evidence="3">cv. AL8/78</strain>
    </source>
</reference>